<dbReference type="AlphaFoldDB" id="A0A9W9N820"/>
<dbReference type="GeneID" id="83207224"/>
<name>A0A9W9N820_9EURO</name>
<dbReference type="RefSeq" id="XP_058325443.1">
    <property type="nucleotide sequence ID" value="XM_058479920.1"/>
</dbReference>
<reference evidence="1" key="2">
    <citation type="journal article" date="2023" name="IMA Fungus">
        <title>Comparative genomic study of the Penicillium genus elucidates a diverse pangenome and 15 lateral gene transfer events.</title>
        <authorList>
            <person name="Petersen C."/>
            <person name="Sorensen T."/>
            <person name="Nielsen M.R."/>
            <person name="Sondergaard T.E."/>
            <person name="Sorensen J.L."/>
            <person name="Fitzpatrick D.A."/>
            <person name="Frisvad J.C."/>
            <person name="Nielsen K.L."/>
        </authorList>
    </citation>
    <scope>NUCLEOTIDE SEQUENCE</scope>
    <source>
        <strain evidence="1">IBT 19713</strain>
    </source>
</reference>
<comment type="caution">
    <text evidence="1">The sequence shown here is derived from an EMBL/GenBank/DDBJ whole genome shotgun (WGS) entry which is preliminary data.</text>
</comment>
<gene>
    <name evidence="1" type="ORF">N7468_010625</name>
</gene>
<evidence type="ECO:0000313" key="1">
    <source>
        <dbReference type="EMBL" id="KAJ5214946.1"/>
    </source>
</evidence>
<accession>A0A9W9N820</accession>
<proteinExistence type="predicted"/>
<sequence length="87" mass="9677">MDLKLLADGARDYQPLANAHQRKPHSCTPRLSLLGSALTPLFSKQRPKWLPSPGIPPSHITVQLPVEPYHLQLASRMLSARGKSTMR</sequence>
<organism evidence="1 2">
    <name type="scientific">Penicillium chermesinum</name>
    <dbReference type="NCBI Taxonomy" id="63820"/>
    <lineage>
        <taxon>Eukaryota</taxon>
        <taxon>Fungi</taxon>
        <taxon>Dikarya</taxon>
        <taxon>Ascomycota</taxon>
        <taxon>Pezizomycotina</taxon>
        <taxon>Eurotiomycetes</taxon>
        <taxon>Eurotiomycetidae</taxon>
        <taxon>Eurotiales</taxon>
        <taxon>Aspergillaceae</taxon>
        <taxon>Penicillium</taxon>
    </lineage>
</organism>
<dbReference type="EMBL" id="JAPQKS010000009">
    <property type="protein sequence ID" value="KAJ5214946.1"/>
    <property type="molecule type" value="Genomic_DNA"/>
</dbReference>
<keyword evidence="2" id="KW-1185">Reference proteome</keyword>
<evidence type="ECO:0000313" key="2">
    <source>
        <dbReference type="Proteomes" id="UP001150941"/>
    </source>
</evidence>
<reference evidence="1" key="1">
    <citation type="submission" date="2022-11" db="EMBL/GenBank/DDBJ databases">
        <authorList>
            <person name="Petersen C."/>
        </authorList>
    </citation>
    <scope>NUCLEOTIDE SEQUENCE</scope>
    <source>
        <strain evidence="1">IBT 19713</strain>
    </source>
</reference>
<dbReference type="Proteomes" id="UP001150941">
    <property type="component" value="Unassembled WGS sequence"/>
</dbReference>
<protein>
    <submittedName>
        <fullName evidence="1">Uncharacterized protein</fullName>
    </submittedName>
</protein>